<dbReference type="OrthoDB" id="288590at2759"/>
<dbReference type="PROSITE" id="PS51471">
    <property type="entry name" value="FE2OG_OXY"/>
    <property type="match status" value="1"/>
</dbReference>
<reference evidence="3 4" key="1">
    <citation type="journal article" date="2020" name="ISME J.">
        <title>Uncovering the hidden diversity of litter-decomposition mechanisms in mushroom-forming fungi.</title>
        <authorList>
            <person name="Floudas D."/>
            <person name="Bentzer J."/>
            <person name="Ahren D."/>
            <person name="Johansson T."/>
            <person name="Persson P."/>
            <person name="Tunlid A."/>
        </authorList>
    </citation>
    <scope>NUCLEOTIDE SEQUENCE [LARGE SCALE GENOMIC DNA]</scope>
    <source>
        <strain evidence="3 4">CBS 291.85</strain>
    </source>
</reference>
<organism evidence="3 4">
    <name type="scientific">Tetrapyrgos nigripes</name>
    <dbReference type="NCBI Taxonomy" id="182062"/>
    <lineage>
        <taxon>Eukaryota</taxon>
        <taxon>Fungi</taxon>
        <taxon>Dikarya</taxon>
        <taxon>Basidiomycota</taxon>
        <taxon>Agaricomycotina</taxon>
        <taxon>Agaricomycetes</taxon>
        <taxon>Agaricomycetidae</taxon>
        <taxon>Agaricales</taxon>
        <taxon>Marasmiineae</taxon>
        <taxon>Marasmiaceae</taxon>
        <taxon>Tetrapyrgos</taxon>
    </lineage>
</organism>
<dbReference type="SUPFAM" id="SSF51197">
    <property type="entry name" value="Clavaminate synthase-like"/>
    <property type="match status" value="1"/>
</dbReference>
<evidence type="ECO:0000259" key="2">
    <source>
        <dbReference type="PROSITE" id="PS51471"/>
    </source>
</evidence>
<dbReference type="InterPro" id="IPR050231">
    <property type="entry name" value="Iron_ascorbate_oxido_reductase"/>
</dbReference>
<dbReference type="InterPro" id="IPR026992">
    <property type="entry name" value="DIOX_N"/>
</dbReference>
<evidence type="ECO:0000256" key="1">
    <source>
        <dbReference type="RuleBase" id="RU003682"/>
    </source>
</evidence>
<dbReference type="GO" id="GO:0016491">
    <property type="term" value="F:oxidoreductase activity"/>
    <property type="evidence" value="ECO:0007669"/>
    <property type="project" value="UniProtKB-KW"/>
</dbReference>
<proteinExistence type="inferred from homology"/>
<comment type="caution">
    <text evidence="3">The sequence shown here is derived from an EMBL/GenBank/DDBJ whole genome shotgun (WGS) entry which is preliminary data.</text>
</comment>
<dbReference type="Proteomes" id="UP000559256">
    <property type="component" value="Unassembled WGS sequence"/>
</dbReference>
<dbReference type="Pfam" id="PF03171">
    <property type="entry name" value="2OG-FeII_Oxy"/>
    <property type="match status" value="1"/>
</dbReference>
<dbReference type="InterPro" id="IPR005123">
    <property type="entry name" value="Oxoglu/Fe-dep_dioxygenase_dom"/>
</dbReference>
<comment type="similarity">
    <text evidence="1">Belongs to the iron/ascorbate-dependent oxidoreductase family.</text>
</comment>
<protein>
    <recommendedName>
        <fullName evidence="2">Fe2OG dioxygenase domain-containing protein</fullName>
    </recommendedName>
</protein>
<sequence length="372" mass="41574">MVKQGSESPPPRNASGKVAGLPIISITPYLLDETSRDDIRERRAATSSALHRACRDFGFFYLDISAFADPREPDELAKLGRAFFSLPQEEKDKLGLKNEDYARGYQRLRENVTNGLADNHEGIDFYRPVKNPDKSKPLWGSNQWPTVPGFRKKYEAWTGKMQMLGMIVMEAMAIGLGMSQDEWKALSGQVDNSFWVMRVIGYPPLPNDHAGFSCGAHKDYGCLTFLYADPTPNALQVFVPKSRAGAAADLTGLPAEQGNEKGIWITADPIPGCVVCNIGEMWEIWSNGLYKSTLHRVVHRGNNYRVSIPFFFEPNFDAKIAPLPAALRIIKSEKKEAHNKDELKMREPVVYGEFLKAKVGHNFTNGNGKYGN</sequence>
<feature type="domain" description="Fe2OG dioxygenase" evidence="2">
    <location>
        <begin position="193"/>
        <end position="314"/>
    </location>
</feature>
<dbReference type="AlphaFoldDB" id="A0A8H5CB53"/>
<dbReference type="Gene3D" id="2.60.120.330">
    <property type="entry name" value="B-lactam Antibiotic, Isopenicillin N Synthase, Chain"/>
    <property type="match status" value="1"/>
</dbReference>
<dbReference type="PANTHER" id="PTHR47990">
    <property type="entry name" value="2-OXOGLUTARATE (2OG) AND FE(II)-DEPENDENT OXYGENASE SUPERFAMILY PROTEIN-RELATED"/>
    <property type="match status" value="1"/>
</dbReference>
<dbReference type="EMBL" id="JAACJM010000201">
    <property type="protein sequence ID" value="KAF5338034.1"/>
    <property type="molecule type" value="Genomic_DNA"/>
</dbReference>
<gene>
    <name evidence="3" type="ORF">D9758_014261</name>
</gene>
<dbReference type="Pfam" id="PF14226">
    <property type="entry name" value="DIOX_N"/>
    <property type="match status" value="1"/>
</dbReference>
<evidence type="ECO:0000313" key="3">
    <source>
        <dbReference type="EMBL" id="KAF5338034.1"/>
    </source>
</evidence>
<evidence type="ECO:0000313" key="4">
    <source>
        <dbReference type="Proteomes" id="UP000559256"/>
    </source>
</evidence>
<keyword evidence="1" id="KW-0479">Metal-binding</keyword>
<keyword evidence="1" id="KW-0560">Oxidoreductase</keyword>
<dbReference type="InterPro" id="IPR044861">
    <property type="entry name" value="IPNS-like_FE2OG_OXY"/>
</dbReference>
<dbReference type="InterPro" id="IPR027443">
    <property type="entry name" value="IPNS-like_sf"/>
</dbReference>
<dbReference type="GO" id="GO:0046872">
    <property type="term" value="F:metal ion binding"/>
    <property type="evidence" value="ECO:0007669"/>
    <property type="project" value="UniProtKB-KW"/>
</dbReference>
<name>A0A8H5CB53_9AGAR</name>
<accession>A0A8H5CB53</accession>
<keyword evidence="1" id="KW-0408">Iron</keyword>
<keyword evidence="4" id="KW-1185">Reference proteome</keyword>